<organism evidence="2 3">
    <name type="scientific">Massilicoli timonensis</name>
    <dbReference type="NCBI Taxonomy" id="2015901"/>
    <lineage>
        <taxon>Bacteria</taxon>
        <taxon>Bacillati</taxon>
        <taxon>Bacillota</taxon>
        <taxon>Erysipelotrichia</taxon>
        <taxon>Erysipelotrichales</taxon>
        <taxon>Erysipelotrichaceae</taxon>
        <taxon>Massilicoli</taxon>
    </lineage>
</organism>
<feature type="transmembrane region" description="Helical" evidence="1">
    <location>
        <begin position="198"/>
        <end position="224"/>
    </location>
</feature>
<accession>A0ABT1SKT3</accession>
<dbReference type="Proteomes" id="UP001524435">
    <property type="component" value="Unassembled WGS sequence"/>
</dbReference>
<feature type="transmembrane region" description="Helical" evidence="1">
    <location>
        <begin position="145"/>
        <end position="166"/>
    </location>
</feature>
<feature type="transmembrane region" description="Helical" evidence="1">
    <location>
        <begin position="114"/>
        <end position="133"/>
    </location>
</feature>
<reference evidence="2 3" key="1">
    <citation type="submission" date="2022-06" db="EMBL/GenBank/DDBJ databases">
        <title>Isolation of gut microbiota from human fecal samples.</title>
        <authorList>
            <person name="Pamer E.G."/>
            <person name="Barat B."/>
            <person name="Waligurski E."/>
            <person name="Medina S."/>
            <person name="Paddock L."/>
            <person name="Mostad J."/>
        </authorList>
    </citation>
    <scope>NUCLEOTIDE SEQUENCE [LARGE SCALE GENOMIC DNA]</scope>
    <source>
        <strain evidence="2 3">DFI.6.1</strain>
    </source>
</reference>
<dbReference type="InterPro" id="IPR007163">
    <property type="entry name" value="VCA0040-like"/>
</dbReference>
<dbReference type="EMBL" id="JANGCH010000007">
    <property type="protein sequence ID" value="MCQ5121836.1"/>
    <property type="molecule type" value="Genomic_DNA"/>
</dbReference>
<dbReference type="PANTHER" id="PTHR37308:SF1">
    <property type="entry name" value="POLYPRENYL-PHOSPHATE TRANSPORTER"/>
    <property type="match status" value="1"/>
</dbReference>
<gene>
    <name evidence="2" type="ORF">NE663_06120</name>
</gene>
<feature type="transmembrane region" description="Helical" evidence="1">
    <location>
        <begin position="86"/>
        <end position="102"/>
    </location>
</feature>
<evidence type="ECO:0000313" key="3">
    <source>
        <dbReference type="Proteomes" id="UP001524435"/>
    </source>
</evidence>
<evidence type="ECO:0000313" key="2">
    <source>
        <dbReference type="EMBL" id="MCQ5121836.1"/>
    </source>
</evidence>
<dbReference type="Pfam" id="PF04018">
    <property type="entry name" value="VCA0040-like"/>
    <property type="match status" value="1"/>
</dbReference>
<feature type="transmembrane region" description="Helical" evidence="1">
    <location>
        <begin position="255"/>
        <end position="275"/>
    </location>
</feature>
<sequence>MIRTIIGGIAIGIANIIPGVSGGTMMVILGVFNRVMDAISNLLKRDNPNRLADLLFLGELLLGAAIGLIGFAKVLGYLLSEFEVQTMYWFIGLIAFSIPVFLKAEVKGKGKVKGLPTLIGMAIIFALVYFNPGEASDVHVVYPDVSVWLCVKLVLIGAIGGASMLLPGVSGSMVLLILGEYYLFRAYLANVLLFQLNILIPLGFMGIGIILGIVISAKVCGYFLKHNHDATISFILGLIIASTLVLIPLDAAYDMNLILTSFISFAFGGVMVMGIEKIAG</sequence>
<feature type="transmembrane region" description="Helical" evidence="1">
    <location>
        <begin position="54"/>
        <end position="80"/>
    </location>
</feature>
<feature type="transmembrane region" description="Helical" evidence="1">
    <location>
        <begin position="6"/>
        <end position="33"/>
    </location>
</feature>
<comment type="caution">
    <text evidence="2">The sequence shown here is derived from an EMBL/GenBank/DDBJ whole genome shotgun (WGS) entry which is preliminary data.</text>
</comment>
<feature type="transmembrane region" description="Helical" evidence="1">
    <location>
        <begin position="231"/>
        <end position="249"/>
    </location>
</feature>
<dbReference type="PANTHER" id="PTHR37308">
    <property type="entry name" value="INTEGRAL MEMBRANE PROTEIN"/>
    <property type="match status" value="1"/>
</dbReference>
<keyword evidence="1" id="KW-0812">Transmembrane</keyword>
<keyword evidence="1" id="KW-1133">Transmembrane helix</keyword>
<proteinExistence type="predicted"/>
<protein>
    <submittedName>
        <fullName evidence="2">DUF368 domain-containing protein</fullName>
    </submittedName>
</protein>
<evidence type="ECO:0000256" key="1">
    <source>
        <dbReference type="SAM" id="Phobius"/>
    </source>
</evidence>
<name>A0ABT1SKT3_9FIRM</name>
<keyword evidence="1" id="KW-0472">Membrane</keyword>
<dbReference type="RefSeq" id="WP_178200275.1">
    <property type="nucleotide sequence ID" value="NZ_CALVCM010000013.1"/>
</dbReference>
<keyword evidence="3" id="KW-1185">Reference proteome</keyword>